<evidence type="ECO:0000256" key="3">
    <source>
        <dbReference type="ARBA" id="ARBA00022475"/>
    </source>
</evidence>
<feature type="transmembrane region" description="Helical" evidence="7">
    <location>
        <begin position="112"/>
        <end position="130"/>
    </location>
</feature>
<dbReference type="EMBL" id="CP042909">
    <property type="protein sequence ID" value="QJA05338.1"/>
    <property type="molecule type" value="Genomic_DNA"/>
</dbReference>
<feature type="transmembrane region" description="Helical" evidence="7">
    <location>
        <begin position="239"/>
        <end position="262"/>
    </location>
</feature>
<dbReference type="GO" id="GO:0055085">
    <property type="term" value="P:transmembrane transport"/>
    <property type="evidence" value="ECO:0007669"/>
    <property type="project" value="InterPro"/>
</dbReference>
<dbReference type="KEGG" id="tmai:FVE67_00395"/>
<sequence>METLALLWKHTWGRLSLLAVLVLIFVALLAPYLAPYDPLAIDVRHVLEPPSKIHPLGTDLLGRDVLSRIIYGTRISLEVGVVAVGLSLAVGTVLGALAGYYGGWVDGLISRFIDIMLCFPTIFLILAVIAYLQPSILNIMVVIGLTSWMGVARLVRAEFLSLREREFVLAARVAGASDLRIIFSHLLPNALPPILVAATLGVGNAILIESALSFLGLGVQPPIPSWGNMLTEGKSCLEVAWWLSVFPGLAILFTVLVFNLLGESLQEVTNPRLRPQRPQA</sequence>
<dbReference type="Pfam" id="PF00528">
    <property type="entry name" value="BPD_transp_1"/>
    <property type="match status" value="1"/>
</dbReference>
<dbReference type="Proteomes" id="UP000501253">
    <property type="component" value="Chromosome"/>
</dbReference>
<keyword evidence="3" id="KW-1003">Cell membrane</keyword>
<dbReference type="PANTHER" id="PTHR43386:SF1">
    <property type="entry name" value="D,D-DIPEPTIDE TRANSPORT SYSTEM PERMEASE PROTEIN DDPC-RELATED"/>
    <property type="match status" value="1"/>
</dbReference>
<feature type="transmembrane region" description="Helical" evidence="7">
    <location>
        <begin position="136"/>
        <end position="155"/>
    </location>
</feature>
<dbReference type="Gene3D" id="1.10.3720.10">
    <property type="entry name" value="MetI-like"/>
    <property type="match status" value="1"/>
</dbReference>
<dbReference type="RefSeq" id="WP_168718704.1">
    <property type="nucleotide sequence ID" value="NZ_CP042909.1"/>
</dbReference>
<dbReference type="PANTHER" id="PTHR43386">
    <property type="entry name" value="OLIGOPEPTIDE TRANSPORT SYSTEM PERMEASE PROTEIN APPC"/>
    <property type="match status" value="1"/>
</dbReference>
<feature type="transmembrane region" description="Helical" evidence="7">
    <location>
        <begin position="12"/>
        <end position="34"/>
    </location>
</feature>
<evidence type="ECO:0000313" key="10">
    <source>
        <dbReference type="Proteomes" id="UP000501253"/>
    </source>
</evidence>
<protein>
    <submittedName>
        <fullName evidence="9">ABC transporter permease</fullName>
    </submittedName>
</protein>
<keyword evidence="6 7" id="KW-0472">Membrane</keyword>
<dbReference type="CDD" id="cd06261">
    <property type="entry name" value="TM_PBP2"/>
    <property type="match status" value="1"/>
</dbReference>
<dbReference type="InterPro" id="IPR000515">
    <property type="entry name" value="MetI-like"/>
</dbReference>
<evidence type="ECO:0000256" key="7">
    <source>
        <dbReference type="RuleBase" id="RU363032"/>
    </source>
</evidence>
<feature type="transmembrane region" description="Helical" evidence="7">
    <location>
        <begin position="79"/>
        <end position="100"/>
    </location>
</feature>
<keyword evidence="4 7" id="KW-0812">Transmembrane</keyword>
<dbReference type="AlphaFoldDB" id="A0A6H1WQA3"/>
<keyword evidence="2 7" id="KW-0813">Transport</keyword>
<dbReference type="InterPro" id="IPR035906">
    <property type="entry name" value="MetI-like_sf"/>
</dbReference>
<comment type="subcellular location">
    <subcellularLocation>
        <location evidence="1 7">Cell membrane</location>
        <topology evidence="1 7">Multi-pass membrane protein</topology>
    </subcellularLocation>
</comment>
<evidence type="ECO:0000256" key="6">
    <source>
        <dbReference type="ARBA" id="ARBA00023136"/>
    </source>
</evidence>
<dbReference type="InterPro" id="IPR050366">
    <property type="entry name" value="BP-dependent_transpt_permease"/>
</dbReference>
<dbReference type="PROSITE" id="PS50928">
    <property type="entry name" value="ABC_TM1"/>
    <property type="match status" value="1"/>
</dbReference>
<dbReference type="Pfam" id="PF12911">
    <property type="entry name" value="OppC_N"/>
    <property type="match status" value="1"/>
</dbReference>
<dbReference type="GO" id="GO:0005886">
    <property type="term" value="C:plasma membrane"/>
    <property type="evidence" value="ECO:0007669"/>
    <property type="project" value="UniProtKB-SubCell"/>
</dbReference>
<feature type="domain" description="ABC transmembrane type-1" evidence="8">
    <location>
        <begin position="73"/>
        <end position="262"/>
    </location>
</feature>
<keyword evidence="10" id="KW-1185">Reference proteome</keyword>
<organism evidence="9 10">
    <name type="scientific">Thermosulfurimonas marina</name>
    <dbReference type="NCBI Taxonomy" id="2047767"/>
    <lineage>
        <taxon>Bacteria</taxon>
        <taxon>Pseudomonadati</taxon>
        <taxon>Thermodesulfobacteriota</taxon>
        <taxon>Thermodesulfobacteria</taxon>
        <taxon>Thermodesulfobacteriales</taxon>
        <taxon>Thermodesulfobacteriaceae</taxon>
        <taxon>Thermosulfurimonas</taxon>
    </lineage>
</organism>
<evidence type="ECO:0000256" key="5">
    <source>
        <dbReference type="ARBA" id="ARBA00022989"/>
    </source>
</evidence>
<accession>A0A6H1WQA3</accession>
<comment type="similarity">
    <text evidence="7">Belongs to the binding-protein-dependent transport system permease family.</text>
</comment>
<dbReference type="SUPFAM" id="SSF161098">
    <property type="entry name" value="MetI-like"/>
    <property type="match status" value="1"/>
</dbReference>
<gene>
    <name evidence="9" type="ORF">FVE67_00395</name>
</gene>
<feature type="transmembrane region" description="Helical" evidence="7">
    <location>
        <begin position="194"/>
        <end position="219"/>
    </location>
</feature>
<evidence type="ECO:0000256" key="2">
    <source>
        <dbReference type="ARBA" id="ARBA00022448"/>
    </source>
</evidence>
<evidence type="ECO:0000256" key="1">
    <source>
        <dbReference type="ARBA" id="ARBA00004651"/>
    </source>
</evidence>
<keyword evidence="5 7" id="KW-1133">Transmembrane helix</keyword>
<evidence type="ECO:0000256" key="4">
    <source>
        <dbReference type="ARBA" id="ARBA00022692"/>
    </source>
</evidence>
<evidence type="ECO:0000259" key="8">
    <source>
        <dbReference type="PROSITE" id="PS50928"/>
    </source>
</evidence>
<reference evidence="9 10" key="1">
    <citation type="submission" date="2019-08" db="EMBL/GenBank/DDBJ databases">
        <title>Complete genome sequence of Thermosulfurimonas marina SU872T, an anaerobic thermophilic chemolithoautotrophic bacterium isolated from a shallow marine hydrothermal vent.</title>
        <authorList>
            <person name="Allioux M."/>
            <person name="Jebbar M."/>
            <person name="Slobodkina G."/>
            <person name="Slobodkin A."/>
            <person name="Moalic Y."/>
            <person name="Frolova A."/>
            <person name="Shao Z."/>
            <person name="Alain K."/>
        </authorList>
    </citation>
    <scope>NUCLEOTIDE SEQUENCE [LARGE SCALE GENOMIC DNA]</scope>
    <source>
        <strain evidence="9 10">SU872</strain>
    </source>
</reference>
<proteinExistence type="inferred from homology"/>
<name>A0A6H1WQA3_9BACT</name>
<dbReference type="InterPro" id="IPR025966">
    <property type="entry name" value="OppC_N"/>
</dbReference>
<evidence type="ECO:0000313" key="9">
    <source>
        <dbReference type="EMBL" id="QJA05338.1"/>
    </source>
</evidence>